<dbReference type="AlphaFoldDB" id="A0A919F7U7"/>
<comment type="caution">
    <text evidence="1">The sequence shown here is derived from an EMBL/GenBank/DDBJ whole genome shotgun (WGS) entry which is preliminary data.</text>
</comment>
<proteinExistence type="predicted"/>
<accession>A0A919F7U7</accession>
<sequence length="71" mass="8184">MSFQISIYDRNGLGLRLPHGWWIDLDRVLPALVNDAMRIDLPASSLTEHPGLDPEILEVLHRRIEGAQWLR</sequence>
<evidence type="ECO:0000313" key="2">
    <source>
        <dbReference type="Proteomes" id="UP000623958"/>
    </source>
</evidence>
<organism evidence="1 2">
    <name type="scientific">Xanthomonas boreopolis</name>
    <dbReference type="NCBI Taxonomy" id="86183"/>
    <lineage>
        <taxon>Bacteria</taxon>
        <taxon>Pseudomonadati</taxon>
        <taxon>Pseudomonadota</taxon>
        <taxon>Gammaproteobacteria</taxon>
        <taxon>Lysobacterales</taxon>
        <taxon>Lysobacteraceae</taxon>
        <taxon>Xanthomonas</taxon>
    </lineage>
</organism>
<gene>
    <name evidence="1" type="ORF">GCM10009090_15730</name>
</gene>
<evidence type="ECO:0000313" key="1">
    <source>
        <dbReference type="EMBL" id="GHH52302.1"/>
    </source>
</evidence>
<dbReference type="EMBL" id="BNBA01000010">
    <property type="protein sequence ID" value="GHH52302.1"/>
    <property type="molecule type" value="Genomic_DNA"/>
</dbReference>
<dbReference type="Proteomes" id="UP000623958">
    <property type="component" value="Unassembled WGS sequence"/>
</dbReference>
<name>A0A919F7U7_9XANT</name>
<protein>
    <submittedName>
        <fullName evidence="1">Uncharacterized protein</fullName>
    </submittedName>
</protein>
<reference evidence="1" key="2">
    <citation type="submission" date="2020-09" db="EMBL/GenBank/DDBJ databases">
        <authorList>
            <person name="Sun Q."/>
            <person name="Ohkuma M."/>
        </authorList>
    </citation>
    <scope>NUCLEOTIDE SEQUENCE</scope>
    <source>
        <strain evidence="1">JCM 13306</strain>
    </source>
</reference>
<keyword evidence="2" id="KW-1185">Reference proteome</keyword>
<dbReference type="RefSeq" id="WP_434029023.1">
    <property type="nucleotide sequence ID" value="NZ_BNBA01000010.1"/>
</dbReference>
<reference evidence="1" key="1">
    <citation type="journal article" date="2014" name="Int. J. Syst. Evol. Microbiol.">
        <title>Complete genome sequence of Corynebacterium casei LMG S-19264T (=DSM 44701T), isolated from a smear-ripened cheese.</title>
        <authorList>
            <consortium name="US DOE Joint Genome Institute (JGI-PGF)"/>
            <person name="Walter F."/>
            <person name="Albersmeier A."/>
            <person name="Kalinowski J."/>
            <person name="Ruckert C."/>
        </authorList>
    </citation>
    <scope>NUCLEOTIDE SEQUENCE</scope>
    <source>
        <strain evidence="1">JCM 13306</strain>
    </source>
</reference>